<dbReference type="EC" id="2.7.9.3" evidence="9"/>
<dbReference type="FunFam" id="3.90.650.10:FF:000004">
    <property type="entry name" value="Selenide, water dikinase"/>
    <property type="match status" value="1"/>
</dbReference>
<keyword evidence="6 9" id="KW-0067">ATP-binding</keyword>
<feature type="domain" description="PurM-like N-terminal" evidence="10">
    <location>
        <begin position="25"/>
        <end position="130"/>
    </location>
</feature>
<comment type="caution">
    <text evidence="9">Lacks conserved residue(s) required for the propagation of feature annotation.</text>
</comment>
<keyword evidence="4 9" id="KW-0547">Nucleotide-binding</keyword>
<feature type="binding site" evidence="9">
    <location>
        <position position="66"/>
    </location>
    <ligand>
        <name>Mg(2+)</name>
        <dbReference type="ChEBI" id="CHEBI:18420"/>
    </ligand>
</feature>
<dbReference type="GO" id="GO:0016260">
    <property type="term" value="P:selenocysteine biosynthetic process"/>
    <property type="evidence" value="ECO:0007669"/>
    <property type="project" value="InterPro"/>
</dbReference>
<dbReference type="SUPFAM" id="SSF56042">
    <property type="entry name" value="PurM C-terminal domain-like"/>
    <property type="match status" value="1"/>
</dbReference>
<evidence type="ECO:0000256" key="7">
    <source>
        <dbReference type="ARBA" id="ARBA00022842"/>
    </source>
</evidence>
<proteinExistence type="inferred from homology"/>
<dbReference type="PANTHER" id="PTHR10256">
    <property type="entry name" value="SELENIDE, WATER DIKINASE"/>
    <property type="match status" value="1"/>
</dbReference>
<evidence type="ECO:0000256" key="9">
    <source>
        <dbReference type="HAMAP-Rule" id="MF_00625"/>
    </source>
</evidence>
<dbReference type="PIRSF" id="PIRSF036407">
    <property type="entry name" value="Selenphspht_syn"/>
    <property type="match status" value="1"/>
</dbReference>
<dbReference type="InterPro" id="IPR010918">
    <property type="entry name" value="PurM-like_C_dom"/>
</dbReference>
<dbReference type="GO" id="GO:0005737">
    <property type="term" value="C:cytoplasm"/>
    <property type="evidence" value="ECO:0007669"/>
    <property type="project" value="TreeGrafter"/>
</dbReference>
<keyword evidence="13" id="KW-1185">Reference proteome</keyword>
<feature type="binding site" description="in other chain" evidence="9">
    <location>
        <position position="66"/>
    </location>
    <ligand>
        <name>ATP</name>
        <dbReference type="ChEBI" id="CHEBI:30616"/>
        <note>ligand shared between dimeric partners</note>
    </ligand>
</feature>
<evidence type="ECO:0000256" key="6">
    <source>
        <dbReference type="ARBA" id="ARBA00022840"/>
    </source>
</evidence>
<evidence type="ECO:0000256" key="4">
    <source>
        <dbReference type="ARBA" id="ARBA00022741"/>
    </source>
</evidence>
<dbReference type="GO" id="GO:0004756">
    <property type="term" value="F:selenide, water dikinase activity"/>
    <property type="evidence" value="ECO:0007669"/>
    <property type="project" value="UniProtKB-UniRule"/>
</dbReference>
<evidence type="ECO:0000259" key="11">
    <source>
        <dbReference type="Pfam" id="PF02769"/>
    </source>
</evidence>
<dbReference type="EMBL" id="LGSS01000003">
    <property type="protein sequence ID" value="KNF09427.1"/>
    <property type="molecule type" value="Genomic_DNA"/>
</dbReference>
<dbReference type="GO" id="GO:0005524">
    <property type="term" value="F:ATP binding"/>
    <property type="evidence" value="ECO:0007669"/>
    <property type="project" value="UniProtKB-UniRule"/>
</dbReference>
<dbReference type="Pfam" id="PF00586">
    <property type="entry name" value="AIRS"/>
    <property type="match status" value="1"/>
</dbReference>
<comment type="subunit">
    <text evidence="9">Homodimer.</text>
</comment>
<dbReference type="GO" id="GO:0000287">
    <property type="term" value="F:magnesium ion binding"/>
    <property type="evidence" value="ECO:0007669"/>
    <property type="project" value="UniProtKB-UniRule"/>
</dbReference>
<evidence type="ECO:0000256" key="5">
    <source>
        <dbReference type="ARBA" id="ARBA00022777"/>
    </source>
</evidence>
<name>A0A0L0WD86_GOTPU</name>
<keyword evidence="3 9" id="KW-0479">Metal-binding</keyword>
<dbReference type="SUPFAM" id="SSF55326">
    <property type="entry name" value="PurM N-terminal domain-like"/>
    <property type="match status" value="1"/>
</dbReference>
<evidence type="ECO:0000313" key="12">
    <source>
        <dbReference type="EMBL" id="KNF09427.1"/>
    </source>
</evidence>
<feature type="domain" description="PurM-like C-terminal" evidence="11">
    <location>
        <begin position="143"/>
        <end position="321"/>
    </location>
</feature>
<dbReference type="Gene3D" id="3.90.650.10">
    <property type="entry name" value="PurM-like C-terminal domain"/>
    <property type="match status" value="1"/>
</dbReference>
<dbReference type="Pfam" id="PF02769">
    <property type="entry name" value="AIRS_C"/>
    <property type="match status" value="1"/>
</dbReference>
<dbReference type="Proteomes" id="UP000037267">
    <property type="component" value="Unassembled WGS sequence"/>
</dbReference>
<dbReference type="InterPro" id="IPR023061">
    <property type="entry name" value="SelD_I"/>
</dbReference>
<evidence type="ECO:0000259" key="10">
    <source>
        <dbReference type="Pfam" id="PF00586"/>
    </source>
</evidence>
<dbReference type="STRING" id="1503.CLPU_3c02060"/>
<feature type="binding site" description="in other chain" evidence="9">
    <location>
        <begin position="23"/>
        <end position="25"/>
    </location>
    <ligand>
        <name>ATP</name>
        <dbReference type="ChEBI" id="CHEBI:30616"/>
        <note>ligand shared between dimeric partners</note>
    </ligand>
</feature>
<keyword evidence="7 9" id="KW-0460">Magnesium</keyword>
<comment type="function">
    <text evidence="9">Synthesizes selenophosphate from selenide and ATP.</text>
</comment>
<gene>
    <name evidence="9 12" type="primary">selD</name>
    <name evidence="12" type="ORF">CLPU_3c02060</name>
</gene>
<dbReference type="FunFam" id="3.30.1330.10:FF:000003">
    <property type="entry name" value="Selenide, water dikinase"/>
    <property type="match status" value="1"/>
</dbReference>
<evidence type="ECO:0000256" key="8">
    <source>
        <dbReference type="ARBA" id="ARBA00023266"/>
    </source>
</evidence>
<comment type="similarity">
    <text evidence="1 9">Belongs to the selenophosphate synthase 1 family. Class I subfamily.</text>
</comment>
<feature type="binding site" evidence="9">
    <location>
        <position position="26"/>
    </location>
    <ligand>
        <name>Mg(2+)</name>
        <dbReference type="ChEBI" id="CHEBI:18420"/>
    </ligand>
</feature>
<sequence length="322" mass="34741">MAQVLCQLPKLNSDENLLVGIETSDDAAVYKIDDNTALIQTVDFFTPVVDDPYTYGQIAATNSISDVYAMGGDPKLAMNIICFPTCLPSEVMAEVLKGGYDKVIESGAILIGGHTVEDDEPKYGLCVSGFIHPKNVLTNSNAKVGDILVLTKPLGIGVLNTAIKAEMTDKETYDKAVKVMTTLNKHAKDAMIKVGVNSCTDITGFGLLGHTLEMAEGSNVTIKLESEKIPVIKEALEFAKMGLVPAGAYSNKSFIGDKVYFDKEMSQELKDILYDPQTSGGLLISVDKDKVNLLLEELKGNNTEFGIIGEVVEKQEYSIIVG</sequence>
<keyword evidence="5 9" id="KW-0418">Kinase</keyword>
<dbReference type="NCBIfam" id="TIGR00476">
    <property type="entry name" value="selD"/>
    <property type="match status" value="1"/>
</dbReference>
<organism evidence="12 13">
    <name type="scientific">Gottschalkia purinilytica</name>
    <name type="common">Clostridium purinilyticum</name>
    <dbReference type="NCBI Taxonomy" id="1503"/>
    <lineage>
        <taxon>Bacteria</taxon>
        <taxon>Bacillati</taxon>
        <taxon>Bacillota</taxon>
        <taxon>Tissierellia</taxon>
        <taxon>Tissierellales</taxon>
        <taxon>Gottschalkiaceae</taxon>
        <taxon>Gottschalkia</taxon>
    </lineage>
</organism>
<dbReference type="CDD" id="cd02195">
    <property type="entry name" value="SelD"/>
    <property type="match status" value="1"/>
</dbReference>
<comment type="catalytic activity">
    <reaction evidence="9">
        <text>hydrogenselenide + ATP + H2O = selenophosphate + AMP + phosphate + 2 H(+)</text>
        <dbReference type="Rhea" id="RHEA:18737"/>
        <dbReference type="ChEBI" id="CHEBI:15377"/>
        <dbReference type="ChEBI" id="CHEBI:15378"/>
        <dbReference type="ChEBI" id="CHEBI:16144"/>
        <dbReference type="ChEBI" id="CHEBI:29317"/>
        <dbReference type="ChEBI" id="CHEBI:30616"/>
        <dbReference type="ChEBI" id="CHEBI:43474"/>
        <dbReference type="ChEBI" id="CHEBI:456215"/>
        <dbReference type="EC" id="2.7.9.3"/>
    </reaction>
</comment>
<feature type="binding site" evidence="9">
    <location>
        <position position="201"/>
    </location>
    <ligand>
        <name>Mg(2+)</name>
        <dbReference type="ChEBI" id="CHEBI:18420"/>
    </ligand>
</feature>
<protein>
    <recommendedName>
        <fullName evidence="9">Selenide, water dikinase</fullName>
        <ecNumber evidence="9">2.7.9.3</ecNumber>
    </recommendedName>
    <alternativeName>
        <fullName evidence="9">Selenium donor protein</fullName>
    </alternativeName>
    <alternativeName>
        <fullName evidence="9">Selenophosphate synthase</fullName>
    </alternativeName>
</protein>
<reference evidence="13" key="1">
    <citation type="submission" date="2015-07" db="EMBL/GenBank/DDBJ databases">
        <title>Draft genome sequence of the purine-degrading Gottschalkia purinilyticum DSM 1384 (formerly Clostridium purinilyticum).</title>
        <authorList>
            <person name="Poehlein A."/>
            <person name="Schiel-Bengelsdorf B."/>
            <person name="Bengelsdorf F.R."/>
            <person name="Daniel R."/>
            <person name="Duerre P."/>
        </authorList>
    </citation>
    <scope>NUCLEOTIDE SEQUENCE [LARGE SCALE GENOMIC DNA]</scope>
    <source>
        <strain evidence="13">DSM 1384</strain>
    </source>
</reference>
<dbReference type="AlphaFoldDB" id="A0A0L0WD86"/>
<accession>A0A0L0WD86</accession>
<dbReference type="Gene3D" id="3.30.1330.10">
    <property type="entry name" value="PurM-like, N-terminal domain"/>
    <property type="match status" value="1"/>
</dbReference>
<keyword evidence="2 9" id="KW-0808">Transferase</keyword>
<evidence type="ECO:0000256" key="3">
    <source>
        <dbReference type="ARBA" id="ARBA00022723"/>
    </source>
</evidence>
<evidence type="ECO:0000256" key="1">
    <source>
        <dbReference type="ARBA" id="ARBA00008026"/>
    </source>
</evidence>
<comment type="cofactor">
    <cofactor evidence="9">
        <name>Mg(2+)</name>
        <dbReference type="ChEBI" id="CHEBI:18420"/>
    </cofactor>
    <text evidence="9">Binds 1 Mg(2+) ion per monomer.</text>
</comment>
<dbReference type="PANTHER" id="PTHR10256:SF0">
    <property type="entry name" value="INACTIVE SELENIDE, WATER DIKINASE-LIKE PROTEIN-RELATED"/>
    <property type="match status" value="1"/>
</dbReference>
<dbReference type="InterPro" id="IPR004536">
    <property type="entry name" value="SPS/SelD"/>
</dbReference>
<dbReference type="HAMAP" id="MF_00625">
    <property type="entry name" value="SelD"/>
    <property type="match status" value="1"/>
</dbReference>
<dbReference type="InterPro" id="IPR016188">
    <property type="entry name" value="PurM-like_N"/>
</dbReference>
<evidence type="ECO:0000256" key="2">
    <source>
        <dbReference type="ARBA" id="ARBA00022679"/>
    </source>
</evidence>
<dbReference type="NCBIfam" id="NF002098">
    <property type="entry name" value="PRK00943.1"/>
    <property type="match status" value="1"/>
</dbReference>
<feature type="binding site" description="in other chain" evidence="9">
    <location>
        <position position="43"/>
    </location>
    <ligand>
        <name>ATP</name>
        <dbReference type="ChEBI" id="CHEBI:30616"/>
        <note>ligand shared between dimeric partners</note>
    </ligand>
</feature>
<dbReference type="PATRIC" id="fig|1503.3.peg.2075"/>
<comment type="caution">
    <text evidence="12">The sequence shown here is derived from an EMBL/GenBank/DDBJ whole genome shotgun (WGS) entry which is preliminary data.</text>
</comment>
<keyword evidence="8 9" id="KW-0711">Selenium</keyword>
<dbReference type="InterPro" id="IPR036676">
    <property type="entry name" value="PurM-like_C_sf"/>
</dbReference>
<dbReference type="InterPro" id="IPR036921">
    <property type="entry name" value="PurM-like_N_sf"/>
</dbReference>
<feature type="binding site" evidence="9">
    <location>
        <begin position="113"/>
        <end position="115"/>
    </location>
    <ligand>
        <name>ATP</name>
        <dbReference type="ChEBI" id="CHEBI:30616"/>
        <note>ligand shared between dimeric partners</note>
    </ligand>
</feature>
<evidence type="ECO:0000313" key="13">
    <source>
        <dbReference type="Proteomes" id="UP000037267"/>
    </source>
</evidence>